<sequence>MSTAKLVTVYGATGLQGGSVVRSLLANKNHEFSVRGITRNPGSEKSKALSTLGVEMVKADGKNLHQIREAFQGSWAVFLNTDTEDPDLNKPNGPTESDFGKALVDVAAEVGVQVLVYSGMRSAAEATHGLVPVRVYDQKAIIAEYARTKGFKSAISVSAAWYLDNHLSEAMAPLFGGFPFIPDDEGYLTFRLPYLGGDGTMSWIDLESDYGDIVHATLLEPEKYNGQQIEAISCIARLEDLVTMFERVTKKKSRYVGFDWKAVEVDGNLEADTVKGIFGMTHHIDASFRQRFYDPTQAKALKAKAAVARGVSGAAAELATLEGFISKHFAS</sequence>
<accession>A0ACC1NSB9</accession>
<evidence type="ECO:0000313" key="1">
    <source>
        <dbReference type="EMBL" id="KAJ2981309.1"/>
    </source>
</evidence>
<evidence type="ECO:0000313" key="2">
    <source>
        <dbReference type="Proteomes" id="UP001143910"/>
    </source>
</evidence>
<proteinExistence type="predicted"/>
<comment type="caution">
    <text evidence="1">The sequence shown here is derived from an EMBL/GenBank/DDBJ whole genome shotgun (WGS) entry which is preliminary data.</text>
</comment>
<gene>
    <name evidence="1" type="ORF">NQ176_g2102</name>
</gene>
<name>A0ACC1NSB9_9HYPO</name>
<protein>
    <submittedName>
        <fullName evidence="1">Uncharacterized protein</fullName>
    </submittedName>
</protein>
<reference evidence="1" key="1">
    <citation type="submission" date="2022-08" db="EMBL/GenBank/DDBJ databases">
        <title>Genome Sequence of Lecanicillium fungicola.</title>
        <authorList>
            <person name="Buettner E."/>
        </authorList>
    </citation>
    <scope>NUCLEOTIDE SEQUENCE</scope>
    <source>
        <strain evidence="1">Babe33</strain>
    </source>
</reference>
<dbReference type="Proteomes" id="UP001143910">
    <property type="component" value="Unassembled WGS sequence"/>
</dbReference>
<keyword evidence="2" id="KW-1185">Reference proteome</keyword>
<dbReference type="EMBL" id="JANJQO010000138">
    <property type="protein sequence ID" value="KAJ2981309.1"/>
    <property type="molecule type" value="Genomic_DNA"/>
</dbReference>
<organism evidence="1 2">
    <name type="scientific">Zarea fungicola</name>
    <dbReference type="NCBI Taxonomy" id="93591"/>
    <lineage>
        <taxon>Eukaryota</taxon>
        <taxon>Fungi</taxon>
        <taxon>Dikarya</taxon>
        <taxon>Ascomycota</taxon>
        <taxon>Pezizomycotina</taxon>
        <taxon>Sordariomycetes</taxon>
        <taxon>Hypocreomycetidae</taxon>
        <taxon>Hypocreales</taxon>
        <taxon>Cordycipitaceae</taxon>
        <taxon>Zarea</taxon>
    </lineage>
</organism>